<proteinExistence type="inferred from homology"/>
<organism evidence="4 5">
    <name type="scientific">Prototheca wickerhamii</name>
    <dbReference type="NCBI Taxonomy" id="3111"/>
    <lineage>
        <taxon>Eukaryota</taxon>
        <taxon>Viridiplantae</taxon>
        <taxon>Chlorophyta</taxon>
        <taxon>core chlorophytes</taxon>
        <taxon>Trebouxiophyceae</taxon>
        <taxon>Chlorellales</taxon>
        <taxon>Chlorellaceae</taxon>
        <taxon>Prototheca</taxon>
    </lineage>
</organism>
<dbReference type="InterPro" id="IPR051624">
    <property type="entry name" value="RMD1/Sad1-interacting"/>
</dbReference>
<keyword evidence="2" id="KW-0812">Transmembrane</keyword>
<sequence>MLSFGAILRASARGKIEEDGPGPSFLYRAEATYIGDGIDIAALRARPEFQGCFSASHRGALLLGPHQSTDPDTAEAEVRAIGRRHGPYLVAFPFGSVVMFGKARQLRERDNWLEACRSVAQLPRAELERPCTEGESGLLWQYTLTVRPDLSSWSQLTPETIALQQLDLKNIQVISQVLAVSVALDYYGALVERMLARFTAINREMRETLSLRGVNNAELLRLVAEGNDLMTDVITKLGVNDRFDIAWKYVQYGRIWDYLRSELEVDARFKTLDMKLNLVQDNIKYFLEIFQNRKSTTLEWIIIVLIAMEICLSLIEFHR</sequence>
<dbReference type="InterPro" id="IPR003734">
    <property type="entry name" value="DUF155"/>
</dbReference>
<evidence type="ECO:0000256" key="2">
    <source>
        <dbReference type="SAM" id="Phobius"/>
    </source>
</evidence>
<name>A0AAD9MLG0_PROWI</name>
<dbReference type="AlphaFoldDB" id="A0AAD9MLG0"/>
<reference evidence="4" key="1">
    <citation type="submission" date="2021-01" db="EMBL/GenBank/DDBJ databases">
        <authorList>
            <person name="Eckstrom K.M.E."/>
        </authorList>
    </citation>
    <scope>NUCLEOTIDE SEQUENCE</scope>
    <source>
        <strain evidence="4">UVCC 0001</strain>
    </source>
</reference>
<keyword evidence="2" id="KW-0472">Membrane</keyword>
<dbReference type="Pfam" id="PF02582">
    <property type="entry name" value="DUF155"/>
    <property type="match status" value="1"/>
</dbReference>
<evidence type="ECO:0000313" key="5">
    <source>
        <dbReference type="Proteomes" id="UP001255856"/>
    </source>
</evidence>
<dbReference type="PANTHER" id="PTHR16255:SF6">
    <property type="entry name" value="PROTEIN RETARDED ROOT GROWTH-LIKE"/>
    <property type="match status" value="1"/>
</dbReference>
<keyword evidence="5" id="KW-1185">Reference proteome</keyword>
<dbReference type="GO" id="GO:0005739">
    <property type="term" value="C:mitochondrion"/>
    <property type="evidence" value="ECO:0007669"/>
    <property type="project" value="UniProtKB-ARBA"/>
</dbReference>
<feature type="domain" description="DUF155" evidence="3">
    <location>
        <begin position="90"/>
        <end position="272"/>
    </location>
</feature>
<feature type="transmembrane region" description="Helical" evidence="2">
    <location>
        <begin position="300"/>
        <end position="317"/>
    </location>
</feature>
<dbReference type="Proteomes" id="UP001255856">
    <property type="component" value="Unassembled WGS sequence"/>
</dbReference>
<dbReference type="EMBL" id="JASFZW010000002">
    <property type="protein sequence ID" value="KAK2079665.1"/>
    <property type="molecule type" value="Genomic_DNA"/>
</dbReference>
<dbReference type="PANTHER" id="PTHR16255">
    <property type="entry name" value="REQUIRED FOR MEIOTIC NUCLEAR DIVISION PROTEIN 1 HOMOLOG"/>
    <property type="match status" value="1"/>
</dbReference>
<protein>
    <recommendedName>
        <fullName evidence="3">DUF155 domain-containing protein</fullName>
    </recommendedName>
</protein>
<accession>A0AAD9MLG0</accession>
<keyword evidence="2" id="KW-1133">Transmembrane helix</keyword>
<evidence type="ECO:0000313" key="4">
    <source>
        <dbReference type="EMBL" id="KAK2079665.1"/>
    </source>
</evidence>
<comment type="similarity">
    <text evidence="1">Belongs to the RMD1/sif2 family.</text>
</comment>
<gene>
    <name evidence="4" type="ORF">QBZ16_002060</name>
</gene>
<comment type="caution">
    <text evidence="4">The sequence shown here is derived from an EMBL/GenBank/DDBJ whole genome shotgun (WGS) entry which is preliminary data.</text>
</comment>
<evidence type="ECO:0000259" key="3">
    <source>
        <dbReference type="Pfam" id="PF02582"/>
    </source>
</evidence>
<evidence type="ECO:0000256" key="1">
    <source>
        <dbReference type="ARBA" id="ARBA00008306"/>
    </source>
</evidence>